<evidence type="ECO:0000313" key="3">
    <source>
        <dbReference type="Proteomes" id="UP000240971"/>
    </source>
</evidence>
<dbReference type="Proteomes" id="UP000240971">
    <property type="component" value="Unassembled WGS sequence"/>
</dbReference>
<accession>A0A2P8HEW5</accession>
<dbReference type="CDD" id="cd01066">
    <property type="entry name" value="APP_MetAP"/>
    <property type="match status" value="1"/>
</dbReference>
<dbReference type="Pfam" id="PF00557">
    <property type="entry name" value="Peptidase_M24"/>
    <property type="match status" value="1"/>
</dbReference>
<evidence type="ECO:0000313" key="2">
    <source>
        <dbReference type="EMBL" id="PSL44758.1"/>
    </source>
</evidence>
<organism evidence="2 3">
    <name type="scientific">Chitinophaga niastensis</name>
    <dbReference type="NCBI Taxonomy" id="536980"/>
    <lineage>
        <taxon>Bacteria</taxon>
        <taxon>Pseudomonadati</taxon>
        <taxon>Bacteroidota</taxon>
        <taxon>Chitinophagia</taxon>
        <taxon>Chitinophagales</taxon>
        <taxon>Chitinophagaceae</taxon>
        <taxon>Chitinophaga</taxon>
    </lineage>
</organism>
<dbReference type="InterPro" id="IPR000994">
    <property type="entry name" value="Pept_M24"/>
</dbReference>
<dbReference type="SUPFAM" id="SSF55920">
    <property type="entry name" value="Creatinase/aminopeptidase"/>
    <property type="match status" value="1"/>
</dbReference>
<comment type="caution">
    <text evidence="2">The sequence shown here is derived from an EMBL/GenBank/DDBJ whole genome shotgun (WGS) entry which is preliminary data.</text>
</comment>
<feature type="domain" description="Peptidase M24" evidence="1">
    <location>
        <begin position="24"/>
        <end position="174"/>
    </location>
</feature>
<dbReference type="RefSeq" id="WP_106530197.1">
    <property type="nucleotide sequence ID" value="NZ_PYAW01000005.1"/>
</dbReference>
<protein>
    <submittedName>
        <fullName evidence="2">Metallopeptidase family M24</fullName>
    </submittedName>
</protein>
<sequence>MTIKAQLIEAEEKALLLFNTIEARGLITAGKSEKQLNTEIFNLAKELYGIEKYWHKRIVRTGPNTLHPYNENPPDLIIREDDILFIDFGPVFEDWEADFGRTYVIGNDPLKHKLKNDIESAWQETKDWFGKQEQLTGAQLYHYTVELARQYGWTFGGEIAGHIIGQFPHERLVPGTQDLYVHPDNHQDMFTTDKNGQPREWILEIHFIDAEKQIGGFFEQLLT</sequence>
<name>A0A2P8HEW5_CHINA</name>
<dbReference type="OrthoDB" id="8418909at2"/>
<dbReference type="Gene3D" id="3.90.230.10">
    <property type="entry name" value="Creatinase/methionine aminopeptidase superfamily"/>
    <property type="match status" value="1"/>
</dbReference>
<proteinExistence type="predicted"/>
<dbReference type="EMBL" id="PYAW01000005">
    <property type="protein sequence ID" value="PSL44758.1"/>
    <property type="molecule type" value="Genomic_DNA"/>
</dbReference>
<dbReference type="AlphaFoldDB" id="A0A2P8HEW5"/>
<reference evidence="2 3" key="1">
    <citation type="submission" date="2018-03" db="EMBL/GenBank/DDBJ databases">
        <title>Genomic Encyclopedia of Archaeal and Bacterial Type Strains, Phase II (KMG-II): from individual species to whole genera.</title>
        <authorList>
            <person name="Goeker M."/>
        </authorList>
    </citation>
    <scope>NUCLEOTIDE SEQUENCE [LARGE SCALE GENOMIC DNA]</scope>
    <source>
        <strain evidence="2 3">DSM 24859</strain>
    </source>
</reference>
<keyword evidence="3" id="KW-1185">Reference proteome</keyword>
<gene>
    <name evidence="2" type="ORF">CLV51_105130</name>
</gene>
<evidence type="ECO:0000259" key="1">
    <source>
        <dbReference type="Pfam" id="PF00557"/>
    </source>
</evidence>
<dbReference type="InterPro" id="IPR036005">
    <property type="entry name" value="Creatinase/aminopeptidase-like"/>
</dbReference>